<evidence type="ECO:0008006" key="3">
    <source>
        <dbReference type="Google" id="ProtNLM"/>
    </source>
</evidence>
<reference evidence="1 2" key="1">
    <citation type="submission" date="2024-06" db="EMBL/GenBank/DDBJ databases">
        <authorList>
            <person name="Chen R.Y."/>
        </authorList>
    </citation>
    <scope>NUCLEOTIDE SEQUENCE [LARGE SCALE GENOMIC DNA]</scope>
    <source>
        <strain evidence="1 2">D2</strain>
    </source>
</reference>
<protein>
    <recommendedName>
        <fullName evidence="3">Glycosyltransferase</fullName>
    </recommendedName>
</protein>
<dbReference type="Proteomes" id="UP001467690">
    <property type="component" value="Unassembled WGS sequence"/>
</dbReference>
<proteinExistence type="predicted"/>
<keyword evidence="2" id="KW-1185">Reference proteome</keyword>
<dbReference type="EMBL" id="JBELOE010000152">
    <property type="protein sequence ID" value="MER2491832.1"/>
    <property type="molecule type" value="Genomic_DNA"/>
</dbReference>
<evidence type="ECO:0000313" key="2">
    <source>
        <dbReference type="Proteomes" id="UP001467690"/>
    </source>
</evidence>
<accession>A0ABV1RGE5</accession>
<gene>
    <name evidence="1" type="ORF">ABS311_08040</name>
</gene>
<evidence type="ECO:0000313" key="1">
    <source>
        <dbReference type="EMBL" id="MER2491832.1"/>
    </source>
</evidence>
<comment type="caution">
    <text evidence="1">The sequence shown here is derived from an EMBL/GenBank/DDBJ whole genome shotgun (WGS) entry which is preliminary data.</text>
</comment>
<sequence length="314" mass="35518">MYKLIFVLPLGDADAQRVHYTIKSIRKYCTDYLISVVLDGVKNPSALPVGDDIEYLDAKYKSGGHWGAIWLNQMHAMCAYIDHPKTDDNTLFVKIDADALIVQEGFYQRAKALFNSRPKAGQIGQVYTDSVGNRLVNKGWQNFYHKTLGWRGYKKFILGKAANGQFSKNLSARLQAYQTYANLVKKNPAPHEYAIGGCYCLTQQFVADFYRKGLLDANPFLFTPEFGEDAIMGLYVGALGYTLLDDTMDQGLFAVGGMYNKYDDAFRANPLKIAQRGHTVIHPFKFGYQDNSIQLDEFELADKLLNQKQAQQHK</sequence>
<organism evidence="1 2">
    <name type="scientific">Catenovulum sediminis</name>
    <dbReference type="NCBI Taxonomy" id="1740262"/>
    <lineage>
        <taxon>Bacteria</taxon>
        <taxon>Pseudomonadati</taxon>
        <taxon>Pseudomonadota</taxon>
        <taxon>Gammaproteobacteria</taxon>
        <taxon>Alteromonadales</taxon>
        <taxon>Alteromonadaceae</taxon>
        <taxon>Catenovulum</taxon>
    </lineage>
</organism>
<name>A0ABV1RGE5_9ALTE</name>
<dbReference type="RefSeq" id="WP_350401412.1">
    <property type="nucleotide sequence ID" value="NZ_JBELOE010000152.1"/>
</dbReference>